<name>A0AB39U8Q7_9BIFI</name>
<dbReference type="AlphaFoldDB" id="A0AB39U8Q7"/>
<gene>
    <name evidence="2" type="ORF">QN215_04405</name>
</gene>
<feature type="transmembrane region" description="Helical" evidence="1">
    <location>
        <begin position="92"/>
        <end position="114"/>
    </location>
</feature>
<keyword evidence="1" id="KW-1133">Transmembrane helix</keyword>
<keyword evidence="1" id="KW-0472">Membrane</keyword>
<feature type="transmembrane region" description="Helical" evidence="1">
    <location>
        <begin position="120"/>
        <end position="137"/>
    </location>
</feature>
<organism evidence="2">
    <name type="scientific">Bifidobacterium aquikefiricola</name>
    <dbReference type="NCBI Taxonomy" id="3059038"/>
    <lineage>
        <taxon>Bacteria</taxon>
        <taxon>Bacillati</taxon>
        <taxon>Actinomycetota</taxon>
        <taxon>Actinomycetes</taxon>
        <taxon>Bifidobacteriales</taxon>
        <taxon>Bifidobacteriaceae</taxon>
        <taxon>Bifidobacterium</taxon>
    </lineage>
</organism>
<feature type="transmembrane region" description="Helical" evidence="1">
    <location>
        <begin position="168"/>
        <end position="187"/>
    </location>
</feature>
<dbReference type="EMBL" id="CP129674">
    <property type="protein sequence ID" value="XDS45349.1"/>
    <property type="molecule type" value="Genomic_DNA"/>
</dbReference>
<reference evidence="2" key="1">
    <citation type="submission" date="2023-07" db="EMBL/GenBank/DDBJ databases">
        <title>Bifidobacterium aquikefiriaerophilum sp. nov. and Bifidobacterium eccum sp. nov., isolated from water kefir.</title>
        <authorList>
            <person name="Breselge S."/>
            <person name="Bellassi P."/>
            <person name="Barcenilla C."/>
            <person name="Alvarez-Ordonez A."/>
            <person name="Morelli L."/>
            <person name="Cotter P.D."/>
        </authorList>
    </citation>
    <scope>NUCLEOTIDE SEQUENCE</scope>
    <source>
        <strain evidence="2">WK041_4_12</strain>
    </source>
</reference>
<feature type="transmembrane region" description="Helical" evidence="1">
    <location>
        <begin position="215"/>
        <end position="236"/>
    </location>
</feature>
<protein>
    <submittedName>
        <fullName evidence="2">M50 family metallopeptidase</fullName>
    </submittedName>
</protein>
<proteinExistence type="predicted"/>
<dbReference type="RefSeq" id="WP_369344885.1">
    <property type="nucleotide sequence ID" value="NZ_CP129674.1"/>
</dbReference>
<dbReference type="InterPro" id="IPR049500">
    <property type="entry name" value="Peptidase_M50B-like"/>
</dbReference>
<keyword evidence="1" id="KW-0812">Transmembrane</keyword>
<sequence length="262" mass="28088">MNIVHTTLHTIVESSLTQAPAAGVGTLALSLLIAICCVSIRPVWHIARNLITIIHEGGHALIALCSGRRLGSVRLHADTSGETVSFGKSHGIAYVVTAMAGYPAPAVLGIAASLLAARGYVSATLWILVALMFALLIRVRNMYGIIVIMVTASLVVGISWWADIRVQTIAAHSLAWFLILGSIRPLLELQSQRARGQSHGSDADSLDAATRIPGLVWIILWMLWSLFALWIAAAWMTRSVGGITPFAHSVLTLSRLGVLLQH</sequence>
<dbReference type="KEGG" id="baqk:QN215_04405"/>
<feature type="transmembrane region" description="Helical" evidence="1">
    <location>
        <begin position="144"/>
        <end position="162"/>
    </location>
</feature>
<dbReference type="Pfam" id="PF13398">
    <property type="entry name" value="Peptidase_M50B"/>
    <property type="match status" value="1"/>
</dbReference>
<feature type="transmembrane region" description="Helical" evidence="1">
    <location>
        <begin position="20"/>
        <end position="40"/>
    </location>
</feature>
<evidence type="ECO:0000256" key="1">
    <source>
        <dbReference type="SAM" id="Phobius"/>
    </source>
</evidence>
<evidence type="ECO:0000313" key="2">
    <source>
        <dbReference type="EMBL" id="XDS45349.1"/>
    </source>
</evidence>
<accession>A0AB39U8Q7</accession>